<evidence type="ECO:0000313" key="2">
    <source>
        <dbReference type="Proteomes" id="UP001058098"/>
    </source>
</evidence>
<keyword evidence="2" id="KW-1185">Reference proteome</keyword>
<dbReference type="EMBL" id="CP062229">
    <property type="protein sequence ID" value="UVC13525.1"/>
    <property type="molecule type" value="Genomic_DNA"/>
</dbReference>
<accession>A0ABY5QQS5</accession>
<sequence length="211" mass="23891">MNHVDLFGADEAAEVVLGLEQDCFWDFDVRRELLFLIHDRWEDFSEANRLALADRLLAGPSKVAHWSDEEYPKFRDEFAARYARWLTLQGRRLAAGQQERLDDMILALPEWREGAASSIVIENGMHVGWVGTDEAPDALMDMPVSEIVERAEAALQRDFGSFTEKRPFTGLVKTNPRKALALFGPGGARHSLVVSIRQRGRRRRASDGQTP</sequence>
<reference evidence="1" key="1">
    <citation type="submission" date="2020-09" db="EMBL/GenBank/DDBJ databases">
        <title>Rhizobia associated with sainfoin plants.</title>
        <authorList>
            <person name="Asharfi S."/>
            <person name="Kuzmanovic N."/>
            <person name="Bunk B."/>
            <person name="Sproeer C."/>
            <person name="Becker M."/>
            <person name="Thuenen T."/>
        </authorList>
    </citation>
    <scope>NUCLEOTIDE SEQUENCE</scope>
    <source>
        <strain evidence="1">OM4</strain>
    </source>
</reference>
<evidence type="ECO:0000313" key="1">
    <source>
        <dbReference type="EMBL" id="UVC13525.1"/>
    </source>
</evidence>
<dbReference type="Proteomes" id="UP001058098">
    <property type="component" value="Chromosome"/>
</dbReference>
<proteinExistence type="predicted"/>
<organism evidence="1 2">
    <name type="scientific">Mesorhizobium onobrychidis</name>
    <dbReference type="NCBI Taxonomy" id="2775404"/>
    <lineage>
        <taxon>Bacteria</taxon>
        <taxon>Pseudomonadati</taxon>
        <taxon>Pseudomonadota</taxon>
        <taxon>Alphaproteobacteria</taxon>
        <taxon>Hyphomicrobiales</taxon>
        <taxon>Phyllobacteriaceae</taxon>
        <taxon>Mesorhizobium</taxon>
    </lineage>
</organism>
<gene>
    <name evidence="1" type="ORF">IHQ72_22775</name>
</gene>
<dbReference type="RefSeq" id="WP_258117415.1">
    <property type="nucleotide sequence ID" value="NZ_CP062229.1"/>
</dbReference>
<name>A0ABY5QQS5_9HYPH</name>
<protein>
    <submittedName>
        <fullName evidence="1">Uncharacterized protein</fullName>
    </submittedName>
</protein>